<dbReference type="InterPro" id="IPR036950">
    <property type="entry name" value="PBP_transglycosylase"/>
</dbReference>
<feature type="domain" description="Penicillin-binding protein transpeptidase" evidence="14">
    <location>
        <begin position="378"/>
        <end position="633"/>
    </location>
</feature>
<dbReference type="Pfam" id="PF00905">
    <property type="entry name" value="Transpeptidase"/>
    <property type="match status" value="1"/>
</dbReference>
<comment type="catalytic activity">
    <reaction evidence="11">
        <text>[GlcNAc-(1-&gt;4)-Mur2Ac(oyl-L-Ala-gamma-D-Glu-L-Lys-D-Ala-D-Ala)](n)-di-trans,octa-cis-undecaprenyl diphosphate + beta-D-GlcNAc-(1-&gt;4)-Mur2Ac(oyl-L-Ala-gamma-D-Glu-L-Lys-D-Ala-D-Ala)-di-trans,octa-cis-undecaprenyl diphosphate = [GlcNAc-(1-&gt;4)-Mur2Ac(oyl-L-Ala-gamma-D-Glu-L-Lys-D-Ala-D-Ala)](n+1)-di-trans,octa-cis-undecaprenyl diphosphate + di-trans,octa-cis-undecaprenyl diphosphate + H(+)</text>
        <dbReference type="Rhea" id="RHEA:23708"/>
        <dbReference type="Rhea" id="RHEA-COMP:9602"/>
        <dbReference type="Rhea" id="RHEA-COMP:9603"/>
        <dbReference type="ChEBI" id="CHEBI:15378"/>
        <dbReference type="ChEBI" id="CHEBI:58405"/>
        <dbReference type="ChEBI" id="CHEBI:60033"/>
        <dbReference type="ChEBI" id="CHEBI:78435"/>
        <dbReference type="EC" id="2.4.99.28"/>
    </reaction>
</comment>
<dbReference type="InterPro" id="IPR012338">
    <property type="entry name" value="Beta-lactam/transpept-like"/>
</dbReference>
<feature type="transmembrane region" description="Helical" evidence="13">
    <location>
        <begin position="79"/>
        <end position="100"/>
    </location>
</feature>
<keyword evidence="5" id="KW-0645">Protease</keyword>
<evidence type="ECO:0000256" key="6">
    <source>
        <dbReference type="ARBA" id="ARBA00022676"/>
    </source>
</evidence>
<reference evidence="16 17" key="1">
    <citation type="journal article" date="2019" name="Int. J. Syst. Evol. Microbiol.">
        <title>The Global Catalogue of Microorganisms (GCM) 10K type strain sequencing project: providing services to taxonomists for standard genome sequencing and annotation.</title>
        <authorList>
            <consortium name="The Broad Institute Genomics Platform"/>
            <consortium name="The Broad Institute Genome Sequencing Center for Infectious Disease"/>
            <person name="Wu L."/>
            <person name="Ma J."/>
        </authorList>
    </citation>
    <scope>NUCLEOTIDE SEQUENCE [LARGE SCALE GENOMIC DNA]</scope>
    <source>
        <strain evidence="16 17">JCM 14603</strain>
    </source>
</reference>
<feature type="compositionally biased region" description="Basic and acidic residues" evidence="12">
    <location>
        <begin position="32"/>
        <end position="42"/>
    </location>
</feature>
<evidence type="ECO:0000313" key="16">
    <source>
        <dbReference type="EMBL" id="GAA0657413.1"/>
    </source>
</evidence>
<keyword evidence="6" id="KW-0328">Glycosyltransferase</keyword>
<comment type="caution">
    <text evidence="16">The sequence shown here is derived from an EMBL/GenBank/DDBJ whole genome shotgun (WGS) entry which is preliminary data.</text>
</comment>
<keyword evidence="13" id="KW-0472">Membrane</keyword>
<evidence type="ECO:0000256" key="8">
    <source>
        <dbReference type="ARBA" id="ARBA00022801"/>
    </source>
</evidence>
<evidence type="ECO:0000313" key="17">
    <source>
        <dbReference type="Proteomes" id="UP001500238"/>
    </source>
</evidence>
<protein>
    <recommendedName>
        <fullName evidence="10">peptidoglycan glycosyltransferase</fullName>
        <ecNumber evidence="10">2.4.99.28</ecNumber>
    </recommendedName>
</protein>
<dbReference type="PANTHER" id="PTHR32282:SF33">
    <property type="entry name" value="PEPTIDOGLYCAN GLYCOSYLTRANSFERASE"/>
    <property type="match status" value="1"/>
</dbReference>
<evidence type="ECO:0000256" key="7">
    <source>
        <dbReference type="ARBA" id="ARBA00022679"/>
    </source>
</evidence>
<organism evidence="16 17">
    <name type="scientific">Sphingomonas insulae</name>
    <dbReference type="NCBI Taxonomy" id="424800"/>
    <lineage>
        <taxon>Bacteria</taxon>
        <taxon>Pseudomonadati</taxon>
        <taxon>Pseudomonadota</taxon>
        <taxon>Alphaproteobacteria</taxon>
        <taxon>Sphingomonadales</taxon>
        <taxon>Sphingomonadaceae</taxon>
        <taxon>Sphingomonas</taxon>
    </lineage>
</organism>
<evidence type="ECO:0000256" key="5">
    <source>
        <dbReference type="ARBA" id="ARBA00022670"/>
    </source>
</evidence>
<comment type="similarity">
    <text evidence="2">In the C-terminal section; belongs to the transpeptidase family.</text>
</comment>
<dbReference type="SUPFAM" id="SSF53955">
    <property type="entry name" value="Lysozyme-like"/>
    <property type="match status" value="1"/>
</dbReference>
<accession>A0ABN1HL73</accession>
<evidence type="ECO:0000256" key="2">
    <source>
        <dbReference type="ARBA" id="ARBA00007090"/>
    </source>
</evidence>
<feature type="region of interest" description="Disordered" evidence="12">
    <location>
        <begin position="687"/>
        <end position="728"/>
    </location>
</feature>
<evidence type="ECO:0000256" key="11">
    <source>
        <dbReference type="ARBA" id="ARBA00049902"/>
    </source>
</evidence>
<keyword evidence="13" id="KW-0812">Transmembrane</keyword>
<dbReference type="InterPro" id="IPR023346">
    <property type="entry name" value="Lysozyme-like_dom_sf"/>
</dbReference>
<feature type="domain" description="Glycosyl transferase family 51" evidence="15">
    <location>
        <begin position="136"/>
        <end position="297"/>
    </location>
</feature>
<dbReference type="Pfam" id="PF00912">
    <property type="entry name" value="Transgly"/>
    <property type="match status" value="1"/>
</dbReference>
<keyword evidence="9" id="KW-0511">Multifunctional enzyme</keyword>
<evidence type="ECO:0000256" key="10">
    <source>
        <dbReference type="ARBA" id="ARBA00044770"/>
    </source>
</evidence>
<dbReference type="Gene3D" id="3.40.710.10">
    <property type="entry name" value="DD-peptidase/beta-lactamase superfamily"/>
    <property type="match status" value="1"/>
</dbReference>
<keyword evidence="8" id="KW-0378">Hydrolase</keyword>
<feature type="compositionally biased region" description="Basic and acidic residues" evidence="12">
    <location>
        <begin position="1"/>
        <end position="18"/>
    </location>
</feature>
<keyword evidence="17" id="KW-1185">Reference proteome</keyword>
<dbReference type="EMBL" id="BAAAES010000001">
    <property type="protein sequence ID" value="GAA0657413.1"/>
    <property type="molecule type" value="Genomic_DNA"/>
</dbReference>
<dbReference type="Gene3D" id="1.10.3810.10">
    <property type="entry name" value="Biosynthetic peptidoglycan transglycosylase-like"/>
    <property type="match status" value="1"/>
</dbReference>
<dbReference type="EC" id="2.4.99.28" evidence="10"/>
<dbReference type="SUPFAM" id="SSF56601">
    <property type="entry name" value="beta-lactamase/transpeptidase-like"/>
    <property type="match status" value="1"/>
</dbReference>
<evidence type="ECO:0000259" key="14">
    <source>
        <dbReference type="Pfam" id="PF00905"/>
    </source>
</evidence>
<evidence type="ECO:0000256" key="1">
    <source>
        <dbReference type="ARBA" id="ARBA00004752"/>
    </source>
</evidence>
<dbReference type="RefSeq" id="WP_163957523.1">
    <property type="nucleotide sequence ID" value="NZ_BAAAES010000001.1"/>
</dbReference>
<evidence type="ECO:0000256" key="4">
    <source>
        <dbReference type="ARBA" id="ARBA00022645"/>
    </source>
</evidence>
<evidence type="ECO:0000256" key="12">
    <source>
        <dbReference type="SAM" id="MobiDB-lite"/>
    </source>
</evidence>
<evidence type="ECO:0000256" key="13">
    <source>
        <dbReference type="SAM" id="Phobius"/>
    </source>
</evidence>
<keyword evidence="7" id="KW-0808">Transferase</keyword>
<dbReference type="Proteomes" id="UP001500238">
    <property type="component" value="Unassembled WGS sequence"/>
</dbReference>
<keyword evidence="4" id="KW-0121">Carboxypeptidase</keyword>
<comment type="pathway">
    <text evidence="1">Cell wall biogenesis; peptidoglycan biosynthesis.</text>
</comment>
<sequence>MADRWDEPMRHEPVDTTRRTPIGQRYALDDEPVARAHRDRGIDRDDRYAGRFDAFLGDDDADATTGGEPPRRRRNIGRWVLRGIGAGIVLLVIAIGWLAVTAPLSKSLQPPTPPSITLTADDGTPVARRGAIIGAPVDAAKLPPHVTEAFMAIEDRRFRSHWGIDPRGILRAFVHNVGSGGVREGGSTITQQLAKNAFLDSDRTAARKIREVMIAFWLEAWLSKDEILSRYLSNVYFGDNVYGLRAASKHYFGREPEKMNVGQAAMLAGLVKAPSRLAPTSNLDGARKREMLVVAAMVDAGFLTRAEGAAVQPQRVLANRPTALPSGTYFADWVLPSARDQAGEVKTEATVRTTLDRRLQRTAERVIRQAGLRQAQAAIVAMRRDGRVVAMVGGKDYGKSPFNRATQARRQPGSTFKLFVYLAAMRAGMTPDTMADDSPVEIAGWKPKNDDGRYLGQIPLRRAFARSSNVVAARLTQEVGVRNVIKAARDLGISTPIPNEATIGLGTAEVSLLELTAAYAGVANGTYPVQPRGLEETQGNKSWYESLTGGSRKMPDDIRDKMLDLLSSSLRGTGREAVLTTDAYGKTGTSQANRDAWFIGFAGDLVVGVWVGNDDSSPNPGLHGGGIPAQIWRNFMVSALNIAPVAAPVVVEENAMDPEAFDNGDASEDPVGDAIPQVEGALDGFGLQMKMGRDGSISITPGGRDRPPPPPEPAPRDRRGGDEDGGEF</sequence>
<gene>
    <name evidence="16" type="ORF">GCM10009102_01850</name>
</gene>
<feature type="region of interest" description="Disordered" evidence="12">
    <location>
        <begin position="1"/>
        <end position="42"/>
    </location>
</feature>
<dbReference type="PANTHER" id="PTHR32282">
    <property type="entry name" value="BINDING PROTEIN TRANSPEPTIDASE, PUTATIVE-RELATED"/>
    <property type="match status" value="1"/>
</dbReference>
<dbReference type="InterPro" id="IPR050396">
    <property type="entry name" value="Glycosyltr_51/Transpeptidase"/>
</dbReference>
<evidence type="ECO:0000256" key="9">
    <source>
        <dbReference type="ARBA" id="ARBA00023268"/>
    </source>
</evidence>
<name>A0ABN1HL73_9SPHN</name>
<comment type="similarity">
    <text evidence="3">In the N-terminal section; belongs to the glycosyltransferase 51 family.</text>
</comment>
<evidence type="ECO:0000256" key="3">
    <source>
        <dbReference type="ARBA" id="ARBA00007739"/>
    </source>
</evidence>
<evidence type="ECO:0000259" key="15">
    <source>
        <dbReference type="Pfam" id="PF00912"/>
    </source>
</evidence>
<dbReference type="InterPro" id="IPR001264">
    <property type="entry name" value="Glyco_trans_51"/>
</dbReference>
<proteinExistence type="inferred from homology"/>
<dbReference type="NCBIfam" id="TIGR02074">
    <property type="entry name" value="PBP_1a_fam"/>
    <property type="match status" value="1"/>
</dbReference>
<keyword evidence="13" id="KW-1133">Transmembrane helix</keyword>
<dbReference type="InterPro" id="IPR001460">
    <property type="entry name" value="PCN-bd_Tpept"/>
</dbReference>